<accession>A0ABP7BW00</accession>
<keyword evidence="1" id="KW-0732">Signal</keyword>
<reference evidence="3" key="1">
    <citation type="journal article" date="2019" name="Int. J. Syst. Evol. Microbiol.">
        <title>The Global Catalogue of Microorganisms (GCM) 10K type strain sequencing project: providing services to taxonomists for standard genome sequencing and annotation.</title>
        <authorList>
            <consortium name="The Broad Institute Genomics Platform"/>
            <consortium name="The Broad Institute Genome Sequencing Center for Infectious Disease"/>
            <person name="Wu L."/>
            <person name="Ma J."/>
        </authorList>
    </citation>
    <scope>NUCLEOTIDE SEQUENCE [LARGE SCALE GENOMIC DNA]</scope>
    <source>
        <strain evidence="3">JCM 30742</strain>
    </source>
</reference>
<comment type="caution">
    <text evidence="2">The sequence shown here is derived from an EMBL/GenBank/DDBJ whole genome shotgun (WGS) entry which is preliminary data.</text>
</comment>
<gene>
    <name evidence="2" type="ORF">GCM10023081_04630</name>
</gene>
<keyword evidence="3" id="KW-1185">Reference proteome</keyword>
<feature type="chain" id="PRO_5046265242" description="Lipoprotein" evidence="1">
    <location>
        <begin position="18"/>
        <end position="309"/>
    </location>
</feature>
<dbReference type="Proteomes" id="UP001500752">
    <property type="component" value="Unassembled WGS sequence"/>
</dbReference>
<organism evidence="2 3">
    <name type="scientific">Arthrobacter ginkgonis</name>
    <dbReference type="NCBI Taxonomy" id="1630594"/>
    <lineage>
        <taxon>Bacteria</taxon>
        <taxon>Bacillati</taxon>
        <taxon>Actinomycetota</taxon>
        <taxon>Actinomycetes</taxon>
        <taxon>Micrococcales</taxon>
        <taxon>Micrococcaceae</taxon>
        <taxon>Arthrobacter</taxon>
    </lineage>
</organism>
<evidence type="ECO:0008006" key="4">
    <source>
        <dbReference type="Google" id="ProtNLM"/>
    </source>
</evidence>
<evidence type="ECO:0000256" key="1">
    <source>
        <dbReference type="SAM" id="SignalP"/>
    </source>
</evidence>
<proteinExistence type="predicted"/>
<feature type="signal peptide" evidence="1">
    <location>
        <begin position="1"/>
        <end position="17"/>
    </location>
</feature>
<sequence>MAGALAAALFLSSCSLQQFFPKAFPTEAPPPEPAPVRASPAADSEWKTVITDSGDMAFRIRSDWTMEVVPSEPGFSATGSPAHEVRNAEGRLIATLQQNPGDDLPEALPGAAIQRIDSVPTPDVPLLVDSDKAQVVFDLTTHPNAKSHPIYGLTAGGKGLHGNKGYPLLAGPLQFQGELALDKSIRSAAHPEEALEAAKAYVYTQEYADLVAMFQSLEYHPKEAKKTTCEGASFVFTTKNIDCDTVVQVYQLARWNRAWDSRKGATVRVADDYKCTLDILGAKNLDPGVDGTCKYSPGYGSFSVKWRQQ</sequence>
<evidence type="ECO:0000313" key="3">
    <source>
        <dbReference type="Proteomes" id="UP001500752"/>
    </source>
</evidence>
<dbReference type="EMBL" id="BAABEO010000006">
    <property type="protein sequence ID" value="GAA3669247.1"/>
    <property type="molecule type" value="Genomic_DNA"/>
</dbReference>
<name>A0ABP7BW00_9MICC</name>
<evidence type="ECO:0000313" key="2">
    <source>
        <dbReference type="EMBL" id="GAA3669247.1"/>
    </source>
</evidence>
<protein>
    <recommendedName>
        <fullName evidence="4">Lipoprotein</fullName>
    </recommendedName>
</protein>